<dbReference type="PANTHER" id="PTHR46124:SF3">
    <property type="entry name" value="HYDROLASE"/>
    <property type="match status" value="1"/>
</dbReference>
<dbReference type="RefSeq" id="WP_379067749.1">
    <property type="nucleotide sequence ID" value="NZ_JBHTIT010000001.1"/>
</dbReference>
<evidence type="ECO:0000256" key="1">
    <source>
        <dbReference type="ARBA" id="ARBA00009275"/>
    </source>
</evidence>
<comment type="caution">
    <text evidence="4">The sequence shown here is derived from an EMBL/GenBank/DDBJ whole genome shotgun (WGS) entry which is preliminary data.</text>
</comment>
<dbReference type="PROSITE" id="PS01137">
    <property type="entry name" value="TATD_1"/>
    <property type="match status" value="1"/>
</dbReference>
<dbReference type="InterPro" id="IPR032466">
    <property type="entry name" value="Metal_Hydrolase"/>
</dbReference>
<dbReference type="CDD" id="cd01310">
    <property type="entry name" value="TatD_DNAse"/>
    <property type="match status" value="1"/>
</dbReference>
<dbReference type="EMBL" id="JBHTIT010000001">
    <property type="protein sequence ID" value="MFD0948817.1"/>
    <property type="molecule type" value="Genomic_DNA"/>
</dbReference>
<evidence type="ECO:0000313" key="4">
    <source>
        <dbReference type="EMBL" id="MFD0948817.1"/>
    </source>
</evidence>
<dbReference type="Pfam" id="PF01026">
    <property type="entry name" value="TatD_DNase"/>
    <property type="match status" value="1"/>
</dbReference>
<dbReference type="SUPFAM" id="SSF51556">
    <property type="entry name" value="Metallo-dependent hydrolases"/>
    <property type="match status" value="1"/>
</dbReference>
<dbReference type="PANTHER" id="PTHR46124">
    <property type="entry name" value="D-AMINOACYL-TRNA DEACYLASE"/>
    <property type="match status" value="1"/>
</dbReference>
<comment type="similarity">
    <text evidence="1">Belongs to the metallo-dependent hydrolases superfamily. TatD-type hydrolase family.</text>
</comment>
<dbReference type="InterPro" id="IPR018228">
    <property type="entry name" value="DNase_TatD-rel_CS"/>
</dbReference>
<evidence type="ECO:0000313" key="5">
    <source>
        <dbReference type="Proteomes" id="UP001597044"/>
    </source>
</evidence>
<dbReference type="Gene3D" id="3.20.20.140">
    <property type="entry name" value="Metal-dependent hydrolases"/>
    <property type="match status" value="1"/>
</dbReference>
<sequence>MHWPLLDSHCHLDAPEFDGDREQVMQAASEAGVMGIVVPAYAAPRWPALMALCAHAKQPVLWPALGLHPIYIAEHEEASLQALEAQLISSPELVAVGEIGLDRFLPELITPDMWHKQQRFFEAQLALAQAYNKPVIIHARRCHADIVRSLKRVKFSQGGVVHAFSGSVQEALAYVELGLSLGLGGPLTYPQSRKLREIATQIPLAHLLIETDAPDMVPWPQREQHSDGRPRETGERVRNSPAYLPAVFDAFCQLRPESPEVLARAFWQNTQRVFKLTQPTFPPLQLE</sequence>
<organism evidence="4 5">
    <name type="scientific">Paraperlucidibaca wandonensis</name>
    <dbReference type="NCBI Taxonomy" id="1268273"/>
    <lineage>
        <taxon>Bacteria</taxon>
        <taxon>Pseudomonadati</taxon>
        <taxon>Pseudomonadota</taxon>
        <taxon>Gammaproteobacteria</taxon>
        <taxon>Moraxellales</taxon>
        <taxon>Moraxellaceae</taxon>
        <taxon>Paraperlucidibaca</taxon>
    </lineage>
</organism>
<dbReference type="InterPro" id="IPR001130">
    <property type="entry name" value="TatD-like"/>
</dbReference>
<name>A0ABW3HGW9_9GAMM</name>
<reference evidence="5" key="1">
    <citation type="journal article" date="2019" name="Int. J. Syst. Evol. Microbiol.">
        <title>The Global Catalogue of Microorganisms (GCM) 10K type strain sequencing project: providing services to taxonomists for standard genome sequencing and annotation.</title>
        <authorList>
            <consortium name="The Broad Institute Genomics Platform"/>
            <consortium name="The Broad Institute Genome Sequencing Center for Infectious Disease"/>
            <person name="Wu L."/>
            <person name="Ma J."/>
        </authorList>
    </citation>
    <scope>NUCLEOTIDE SEQUENCE [LARGE SCALE GENOMIC DNA]</scope>
    <source>
        <strain evidence="5">CCUG 63419</strain>
    </source>
</reference>
<dbReference type="PIRSF" id="PIRSF005902">
    <property type="entry name" value="DNase_TatD"/>
    <property type="match status" value="1"/>
</dbReference>
<accession>A0ABW3HGW9</accession>
<gene>
    <name evidence="4" type="ORF">ACFQ0F_00145</name>
</gene>
<keyword evidence="5" id="KW-1185">Reference proteome</keyword>
<feature type="compositionally biased region" description="Basic and acidic residues" evidence="3">
    <location>
        <begin position="222"/>
        <end position="238"/>
    </location>
</feature>
<dbReference type="Proteomes" id="UP001597044">
    <property type="component" value="Unassembled WGS sequence"/>
</dbReference>
<feature type="region of interest" description="Disordered" evidence="3">
    <location>
        <begin position="216"/>
        <end position="238"/>
    </location>
</feature>
<dbReference type="EC" id="3.1.-.-" evidence="4"/>
<keyword evidence="2 4" id="KW-0378">Hydrolase</keyword>
<protein>
    <submittedName>
        <fullName evidence="4">TatD family hydrolase</fullName>
        <ecNumber evidence="4">3.1.-.-</ecNumber>
    </submittedName>
</protein>
<proteinExistence type="inferred from homology"/>
<evidence type="ECO:0000256" key="3">
    <source>
        <dbReference type="SAM" id="MobiDB-lite"/>
    </source>
</evidence>
<dbReference type="GO" id="GO:0016787">
    <property type="term" value="F:hydrolase activity"/>
    <property type="evidence" value="ECO:0007669"/>
    <property type="project" value="UniProtKB-KW"/>
</dbReference>
<evidence type="ECO:0000256" key="2">
    <source>
        <dbReference type="ARBA" id="ARBA00022801"/>
    </source>
</evidence>